<dbReference type="AlphaFoldDB" id="A0A4Q4ZBQ2"/>
<evidence type="ECO:0000313" key="3">
    <source>
        <dbReference type="EMBL" id="RYP84741.1"/>
    </source>
</evidence>
<dbReference type="GO" id="GO:0006508">
    <property type="term" value="P:proteolysis"/>
    <property type="evidence" value="ECO:0007669"/>
    <property type="project" value="InterPro"/>
</dbReference>
<reference evidence="3 4" key="1">
    <citation type="submission" date="2019-01" db="EMBL/GenBank/DDBJ databases">
        <title>Nocardioides guangzhouensis sp. nov., an actinobacterium isolated from soil.</title>
        <authorList>
            <person name="Fu Y."/>
            <person name="Cai Y."/>
            <person name="Lin Z."/>
            <person name="Chen P."/>
        </authorList>
    </citation>
    <scope>NUCLEOTIDE SEQUENCE [LARGE SCALE GENOMIC DNA]</scope>
    <source>
        <strain evidence="3 4">130</strain>
    </source>
</reference>
<dbReference type="RefSeq" id="WP_134718539.1">
    <property type="nucleotide sequence ID" value="NZ_SDKM01000021.1"/>
</dbReference>
<dbReference type="NCBIfam" id="NF047832">
    <property type="entry name" value="caspase_w_EACC1"/>
    <property type="match status" value="1"/>
</dbReference>
<dbReference type="EMBL" id="SDKM01000021">
    <property type="protein sequence ID" value="RYP84741.1"/>
    <property type="molecule type" value="Genomic_DNA"/>
</dbReference>
<dbReference type="SUPFAM" id="SSF52129">
    <property type="entry name" value="Caspase-like"/>
    <property type="match status" value="1"/>
</dbReference>
<feature type="compositionally biased region" description="Pro residues" evidence="1">
    <location>
        <begin position="333"/>
        <end position="359"/>
    </location>
</feature>
<dbReference type="PANTHER" id="PTHR22576:SF37">
    <property type="entry name" value="MUCOSA-ASSOCIATED LYMPHOID TISSUE LYMPHOMA TRANSLOCATION PROTEIN 1"/>
    <property type="match status" value="1"/>
</dbReference>
<dbReference type="Proteomes" id="UP000295198">
    <property type="component" value="Unassembled WGS sequence"/>
</dbReference>
<protein>
    <recommendedName>
        <fullName evidence="2">EF-hand domain-containing protein</fullName>
    </recommendedName>
</protein>
<dbReference type="OrthoDB" id="491589at2"/>
<accession>A0A4Q4ZBQ2</accession>
<dbReference type="Pfam" id="PF00656">
    <property type="entry name" value="Peptidase_C14"/>
    <property type="match status" value="1"/>
</dbReference>
<dbReference type="InterPro" id="IPR029030">
    <property type="entry name" value="Caspase-like_dom_sf"/>
</dbReference>
<organism evidence="3 4">
    <name type="scientific">Nocardioides guangzhouensis</name>
    <dbReference type="NCBI Taxonomy" id="2497878"/>
    <lineage>
        <taxon>Bacteria</taxon>
        <taxon>Bacillati</taxon>
        <taxon>Actinomycetota</taxon>
        <taxon>Actinomycetes</taxon>
        <taxon>Propionibacteriales</taxon>
        <taxon>Nocardioidaceae</taxon>
        <taxon>Nocardioides</taxon>
    </lineage>
</organism>
<proteinExistence type="predicted"/>
<dbReference type="PROSITE" id="PS00018">
    <property type="entry name" value="EF_HAND_1"/>
    <property type="match status" value="1"/>
</dbReference>
<feature type="compositionally biased region" description="Low complexity" evidence="1">
    <location>
        <begin position="364"/>
        <end position="374"/>
    </location>
</feature>
<sequence>MAAGPGPEPAGGRRCALIVASDDYQDPGLSELRAPGADADALAAVLSDPEVGGFEVRTLLNEPAHLVAEAVEEFLADRSPDDLLLLHFSCHGIKDQGGELYFAMTNTKLRLLGATAVAADFVNRRMTQSRSQRIVLFLDCCYAGAFDRGMRPRGSTVMDLEERFSGRGRAVITASGAVEYAFEGGALTASGDPEPSVFTSAMVRGLTTGEADRDQDGYVDLDELYDYVYDAVREATPHQTPGKWTYGVQGGLVIARRGSPVTEPVALPSDLQHSLDSPLAGVRAGAVGELARLAAGRHQGLALAARQALEELVDDDSRSVGAAATAALADVPASPPPATPPAAPPPTRTPAPPTTPAPAGPRGGDPAPVVAPGSHGPRLPGSTRSRALLAAGLVVVLAVAGFVVWRALDDSGGSGGSGSTSSTTIPASFDGQWKGRGFPPEGGKADLTATLIEGNVTGRLESGDSSCYGGSLAVREASSSEMTMRFTSTNPACPKWTVILRHLSGADNRLRMDVDPDTADPYQGPFEVPMTRSD</sequence>
<dbReference type="Gene3D" id="3.40.50.1460">
    <property type="match status" value="1"/>
</dbReference>
<evidence type="ECO:0000256" key="1">
    <source>
        <dbReference type="SAM" id="MobiDB-lite"/>
    </source>
</evidence>
<dbReference type="PANTHER" id="PTHR22576">
    <property type="entry name" value="MUCOSA ASSOCIATED LYMPHOID TISSUE LYMPHOMA TRANSLOCATION PROTEIN 1/PARACASPASE"/>
    <property type="match status" value="1"/>
</dbReference>
<dbReference type="GO" id="GO:0004197">
    <property type="term" value="F:cysteine-type endopeptidase activity"/>
    <property type="evidence" value="ECO:0007669"/>
    <property type="project" value="InterPro"/>
</dbReference>
<name>A0A4Q4ZBQ2_9ACTN</name>
<evidence type="ECO:0000313" key="4">
    <source>
        <dbReference type="Proteomes" id="UP000295198"/>
    </source>
</evidence>
<feature type="domain" description="EF-hand" evidence="2">
    <location>
        <begin position="210"/>
        <end position="234"/>
    </location>
</feature>
<dbReference type="InterPro" id="IPR052039">
    <property type="entry name" value="Caspase-related_regulators"/>
</dbReference>
<feature type="region of interest" description="Disordered" evidence="1">
    <location>
        <begin position="328"/>
        <end position="379"/>
    </location>
</feature>
<dbReference type="GO" id="GO:0005509">
    <property type="term" value="F:calcium ion binding"/>
    <property type="evidence" value="ECO:0007669"/>
    <property type="project" value="InterPro"/>
</dbReference>
<dbReference type="InterPro" id="IPR002048">
    <property type="entry name" value="EF_hand_dom"/>
</dbReference>
<comment type="caution">
    <text evidence="3">The sequence shown here is derived from an EMBL/GenBank/DDBJ whole genome shotgun (WGS) entry which is preliminary data.</text>
</comment>
<dbReference type="PROSITE" id="PS50222">
    <property type="entry name" value="EF_HAND_2"/>
    <property type="match status" value="1"/>
</dbReference>
<gene>
    <name evidence="3" type="ORF">EKO23_14585</name>
</gene>
<keyword evidence="4" id="KW-1185">Reference proteome</keyword>
<dbReference type="InterPro" id="IPR011600">
    <property type="entry name" value="Pept_C14_caspase"/>
</dbReference>
<dbReference type="InterPro" id="IPR018247">
    <property type="entry name" value="EF_Hand_1_Ca_BS"/>
</dbReference>
<evidence type="ECO:0000259" key="2">
    <source>
        <dbReference type="PROSITE" id="PS50222"/>
    </source>
</evidence>
<feature type="region of interest" description="Disordered" evidence="1">
    <location>
        <begin position="410"/>
        <end position="432"/>
    </location>
</feature>